<dbReference type="PANTHER" id="PTHR42862:SF1">
    <property type="entry name" value="DELTA-1-PYRROLINE-5-CARBOXYLATE DEHYDROGENASE 2, ISOFORM A-RELATED"/>
    <property type="match status" value="1"/>
</dbReference>
<sequence>MTHSLFTKHEATLKQALSAIETRGYWSPFAEMPSPKVYGESANADGEAAFKTQLNQPFTLDQPASGGTVGAEQSPYGFALGIRYPKSSPDELIAAAANAQPAWRAAGPTAWAGVCLEILARLNRASFEIAYSVMHTTGQAFMMAFQAGGPHAQDRALEAVAYAWQELQRIPADTYWEKPQGKNPPLAMHKRYMVVPRGTGLVLGCSTFPTWNGYPGMFADLATGNTVIVKPHPGAILPLAITVRIARDTLRDAGFDPNVVTLLATEGDDGALVQALALRPEIKLIDFTGSTPNGNWLERNAHQAQVYTEKAGVNQIVIDSVDDLKAAARNIAFSLSLYSGQMCTAPQNIYVPRDGIRTADGHIGFDEVAQAIADAVKKLTGDPERAVELIGALQNEGVAKRIDAARKLGSVLADSQALVHPAFAGARVRTPLVLQLDAADQAKFTQEWFGPISFVIATDSTAQSLDLAGSIAAEHGALTLSVYSTNDAVVDAAHEAAVRGGVALSINLTSGVFVNQSAAFSDFHGTGANPAANASLSDAAFVANRFRIVQSRHHVAPKAAPAEASQTA</sequence>
<dbReference type="InterPro" id="IPR050485">
    <property type="entry name" value="Proline_metab_enzyme"/>
</dbReference>
<dbReference type="InterPro" id="IPR011975">
    <property type="entry name" value="PaaN_2"/>
</dbReference>
<evidence type="ECO:0000259" key="3">
    <source>
        <dbReference type="Pfam" id="PF00171"/>
    </source>
</evidence>
<evidence type="ECO:0000256" key="2">
    <source>
        <dbReference type="ARBA" id="ARBA00023027"/>
    </source>
</evidence>
<dbReference type="GO" id="GO:0009898">
    <property type="term" value="C:cytoplasmic side of plasma membrane"/>
    <property type="evidence" value="ECO:0007669"/>
    <property type="project" value="TreeGrafter"/>
</dbReference>
<evidence type="ECO:0000313" key="5">
    <source>
        <dbReference type="Proteomes" id="UP000062788"/>
    </source>
</evidence>
<dbReference type="InterPro" id="IPR016161">
    <property type="entry name" value="Ald_DH/histidinol_DH"/>
</dbReference>
<dbReference type="Pfam" id="PF00171">
    <property type="entry name" value="Aldedh"/>
    <property type="match status" value="1"/>
</dbReference>
<dbReference type="NCBIfam" id="TIGR02288">
    <property type="entry name" value="PaaN_2"/>
    <property type="match status" value="1"/>
</dbReference>
<dbReference type="Gene3D" id="3.40.605.10">
    <property type="entry name" value="Aldehyde Dehydrogenase, Chain A, domain 1"/>
    <property type="match status" value="1"/>
</dbReference>
<organism evidence="4 5">
    <name type="scientific">Burkholderia singularis</name>
    <dbReference type="NCBI Taxonomy" id="1503053"/>
    <lineage>
        <taxon>Bacteria</taxon>
        <taxon>Pseudomonadati</taxon>
        <taxon>Pseudomonadota</taxon>
        <taxon>Betaproteobacteria</taxon>
        <taxon>Burkholderiales</taxon>
        <taxon>Burkholderiaceae</taxon>
        <taxon>Burkholderia</taxon>
        <taxon>pseudomallei group</taxon>
    </lineage>
</organism>
<comment type="caution">
    <text evidence="4">The sequence shown here is derived from an EMBL/GenBank/DDBJ whole genome shotgun (WGS) entry which is preliminary data.</text>
</comment>
<evidence type="ECO:0000256" key="1">
    <source>
        <dbReference type="ARBA" id="ARBA00023002"/>
    </source>
</evidence>
<evidence type="ECO:0000313" key="4">
    <source>
        <dbReference type="EMBL" id="KVE23385.1"/>
    </source>
</evidence>
<dbReference type="GO" id="GO:0010133">
    <property type="term" value="P:L-proline catabolic process to L-glutamate"/>
    <property type="evidence" value="ECO:0007669"/>
    <property type="project" value="TreeGrafter"/>
</dbReference>
<dbReference type="OrthoDB" id="5288459at2"/>
<gene>
    <name evidence="4" type="ORF">WS67_02620</name>
</gene>
<keyword evidence="2" id="KW-0520">NAD</keyword>
<dbReference type="PANTHER" id="PTHR42862">
    <property type="entry name" value="DELTA-1-PYRROLINE-5-CARBOXYLATE DEHYDROGENASE 1, ISOFORM A-RELATED"/>
    <property type="match status" value="1"/>
</dbReference>
<dbReference type="RefSeq" id="WP_059520689.1">
    <property type="nucleotide sequence ID" value="NZ_LOWA01000059.1"/>
</dbReference>
<dbReference type="Proteomes" id="UP000062788">
    <property type="component" value="Unassembled WGS sequence"/>
</dbReference>
<accession>A0A103DVC3</accession>
<dbReference type="InterPro" id="IPR016162">
    <property type="entry name" value="Ald_DH_N"/>
</dbReference>
<name>A0A103DVC3_9BURK</name>
<dbReference type="EMBL" id="LOWA01000059">
    <property type="protein sequence ID" value="KVE23385.1"/>
    <property type="molecule type" value="Genomic_DNA"/>
</dbReference>
<feature type="domain" description="Aldehyde dehydrogenase" evidence="3">
    <location>
        <begin position="90"/>
        <end position="502"/>
    </location>
</feature>
<keyword evidence="5" id="KW-1185">Reference proteome</keyword>
<dbReference type="SUPFAM" id="SSF53720">
    <property type="entry name" value="ALDH-like"/>
    <property type="match status" value="1"/>
</dbReference>
<dbReference type="Gene3D" id="3.40.309.10">
    <property type="entry name" value="Aldehyde Dehydrogenase, Chain A, domain 2"/>
    <property type="match status" value="1"/>
</dbReference>
<dbReference type="InterPro" id="IPR016163">
    <property type="entry name" value="Ald_DH_C"/>
</dbReference>
<dbReference type="InterPro" id="IPR015590">
    <property type="entry name" value="Aldehyde_DH_dom"/>
</dbReference>
<proteinExistence type="predicted"/>
<dbReference type="GO" id="GO:0003842">
    <property type="term" value="F:L-glutamate gamma-semialdehyde dehydrogenase activity"/>
    <property type="evidence" value="ECO:0007669"/>
    <property type="project" value="TreeGrafter"/>
</dbReference>
<protein>
    <submittedName>
        <fullName evidence="4">Aldehyde dehydrogenase</fullName>
    </submittedName>
</protein>
<dbReference type="AlphaFoldDB" id="A0A103DVC3"/>
<reference evidence="4 5" key="1">
    <citation type="submission" date="2015-11" db="EMBL/GenBank/DDBJ databases">
        <title>Expanding the genomic diversity of Burkholderia species for the development of highly accurate diagnostics.</title>
        <authorList>
            <person name="Sahl J."/>
            <person name="Keim P."/>
            <person name="Wagner D."/>
        </authorList>
    </citation>
    <scope>NUCLEOTIDE SEQUENCE [LARGE SCALE GENOMIC DNA]</scope>
    <source>
        <strain evidence="4 5">TSV85</strain>
    </source>
</reference>
<keyword evidence="1" id="KW-0560">Oxidoreductase</keyword>